<feature type="domain" description="Helicase C-terminal" evidence="15">
    <location>
        <begin position="1047"/>
        <end position="1213"/>
    </location>
</feature>
<proteinExistence type="inferred from homology"/>
<gene>
    <name evidence="16" type="ORF">BKA67DRAFT_245224</name>
</gene>
<feature type="compositionally biased region" description="Polar residues" evidence="11">
    <location>
        <begin position="132"/>
        <end position="147"/>
    </location>
</feature>
<keyword evidence="10" id="KW-0175">Coiled coil</keyword>
<dbReference type="PROSITE" id="PS01360">
    <property type="entry name" value="ZF_MYND_1"/>
    <property type="match status" value="1"/>
</dbReference>
<reference evidence="16" key="1">
    <citation type="journal article" date="2021" name="Nat. Commun.">
        <title>Genetic determinants of endophytism in the Arabidopsis root mycobiome.</title>
        <authorList>
            <person name="Mesny F."/>
            <person name="Miyauchi S."/>
            <person name="Thiergart T."/>
            <person name="Pickel B."/>
            <person name="Atanasova L."/>
            <person name="Karlsson M."/>
            <person name="Huettel B."/>
            <person name="Barry K.W."/>
            <person name="Haridas S."/>
            <person name="Chen C."/>
            <person name="Bauer D."/>
            <person name="Andreopoulos W."/>
            <person name="Pangilinan J."/>
            <person name="LaButti K."/>
            <person name="Riley R."/>
            <person name="Lipzen A."/>
            <person name="Clum A."/>
            <person name="Drula E."/>
            <person name="Henrissat B."/>
            <person name="Kohler A."/>
            <person name="Grigoriev I.V."/>
            <person name="Martin F.M."/>
            <person name="Hacquard S."/>
        </authorList>
    </citation>
    <scope>NUCLEOTIDE SEQUENCE</scope>
    <source>
        <strain evidence="16">MPI-SDFR-AT-0073</strain>
    </source>
</reference>
<dbReference type="InterPro" id="IPR050628">
    <property type="entry name" value="SNF2_RAD54_helicase_TF"/>
</dbReference>
<dbReference type="SMART" id="SM00490">
    <property type="entry name" value="HELICc"/>
    <property type="match status" value="1"/>
</dbReference>
<evidence type="ECO:0000256" key="11">
    <source>
        <dbReference type="SAM" id="MobiDB-lite"/>
    </source>
</evidence>
<dbReference type="InterPro" id="IPR001841">
    <property type="entry name" value="Znf_RING"/>
</dbReference>
<evidence type="ECO:0000256" key="2">
    <source>
        <dbReference type="ARBA" id="ARBA00022723"/>
    </source>
</evidence>
<dbReference type="PROSITE" id="PS50865">
    <property type="entry name" value="ZF_MYND_2"/>
    <property type="match status" value="1"/>
</dbReference>
<evidence type="ECO:0000256" key="1">
    <source>
        <dbReference type="ARBA" id="ARBA00007025"/>
    </source>
</evidence>
<dbReference type="InterPro" id="IPR000330">
    <property type="entry name" value="SNF2_N"/>
</dbReference>
<feature type="compositionally biased region" description="Basic and acidic residues" evidence="11">
    <location>
        <begin position="813"/>
        <end position="830"/>
    </location>
</feature>
<feature type="compositionally biased region" description="Acidic residues" evidence="11">
    <location>
        <begin position="773"/>
        <end position="782"/>
    </location>
</feature>
<dbReference type="RefSeq" id="XP_045959931.1">
    <property type="nucleotide sequence ID" value="XM_046095708.1"/>
</dbReference>
<organism evidence="16 17">
    <name type="scientific">Truncatella angustata</name>
    <dbReference type="NCBI Taxonomy" id="152316"/>
    <lineage>
        <taxon>Eukaryota</taxon>
        <taxon>Fungi</taxon>
        <taxon>Dikarya</taxon>
        <taxon>Ascomycota</taxon>
        <taxon>Pezizomycotina</taxon>
        <taxon>Sordariomycetes</taxon>
        <taxon>Xylariomycetidae</taxon>
        <taxon>Amphisphaeriales</taxon>
        <taxon>Sporocadaceae</taxon>
        <taxon>Truncatella</taxon>
    </lineage>
</organism>
<dbReference type="EMBL" id="JAGPXC010000003">
    <property type="protein sequence ID" value="KAH6655666.1"/>
    <property type="molecule type" value="Genomic_DNA"/>
</dbReference>
<evidence type="ECO:0000256" key="9">
    <source>
        <dbReference type="PROSITE-ProRule" id="PRU00134"/>
    </source>
</evidence>
<keyword evidence="2" id="KW-0479">Metal-binding</keyword>
<keyword evidence="6" id="KW-0347">Helicase</keyword>
<accession>A0A9P8UNR9</accession>
<keyword evidence="3" id="KW-0547">Nucleotide-binding</keyword>
<dbReference type="GO" id="GO:0016787">
    <property type="term" value="F:hydrolase activity"/>
    <property type="evidence" value="ECO:0007669"/>
    <property type="project" value="UniProtKB-KW"/>
</dbReference>
<dbReference type="InterPro" id="IPR038718">
    <property type="entry name" value="SNF2-like_sf"/>
</dbReference>
<evidence type="ECO:0000256" key="8">
    <source>
        <dbReference type="ARBA" id="ARBA00022840"/>
    </source>
</evidence>
<sequence>MDQSRIKRLPLQEVPQRQNAHNPSGAAHVKRETSEPPAIPAIPENGGPSTQSPTSSRQEQALQAASQRRREHLRKQWQLESQILEARQRGESSSTEQPEFLRQMDNQKQTSGSPNGSAAAGQREPERERTASPRTRQTAKSEGSPSQAIRALPTPTTAPRRSCLGCQGSYIRGPCAGCRKAYYCSVECQTRDWRRHHAYCSKGISDPGPTATRQATVAPQQTPPHSSVPYRTQYTSAIVLSDSDDDDDEDDDDTDNEDGRIYEDDEQDLANLPIRDNADEVRELIELFAGIPDKDVSPEDRKRAPNALACSLMAHQQVGFTWLAEQEESFRRGAVLADHMGLGKTIQALALILARPSKDSTNKTTLIVAPLALLRQWEREIEDKVKPGYKLKTIIVHGAKKKSMTVAKLMSYDVILTTYGTIAAEYKPRRNTTTKQLLLPIRFHRIILDEAHKIKNDRSQAAQAVSSLRAMYRLCMTGTPLMNNVGELFSLIKFLRIAPYNERLRFRDDLERPLKKSGIAYDRAMKTLQALMGSILLQRTATSQLDGKQILSLPELISENATTGFNDAQREFYISVEHQMQLKFNKYLKAGTVLKNYSYILVLILRLRQSCCHPFLITNHGIPERAQLKPEEMIKLASKLDDHIVERIKAQIEFQCPMCDQISQNPVIVYPCGHHICGECFTGLMIVRDGERGDDDDDELPFPDCPWDYCGEVIDPRKVLCHCFFAEAHMPGDLEALKDDLDEEEYISEDTGADDDGNLKGFIVPDDSQGLSESEEEDEEGVDNNKLENSTFRRSHRRHHPNALESDSGSSSSKEDDGTEKDTMTDDGKKTSSLANKAADSDSDDDFPELNVAWHRVNNQKQSAGPASSLRKGGIPFKRTLKKGPDNAPVQPSQPEDNFDMFRQSGNFFERQAELASQSSQMRTGSKPKRALEDVSDYESGDYSSKRSRTSRLKISSPIDGCNRKGDMTANDDDAAADLQKRKQAKGKGIARPKKAEEQASSYQKDNKKKTKNLTIFSNLKAESNKNVAAKAKYLKRLRKDYEPSAKIDRTMELLRDIRENNPQEKTLIFSVFTSFLDILEIPIQDEGNVYRRYDGAMCHNDREQAVDDFMKKPEVKIMLVSLQAGNAGLNLQAATQVIILDPFWNPSIEDQAVGRAHRLGQKKPVTVHKVLIEDTIEDRIVELQEKKKALVGEVLNHEAARSMGRLSVSELTRLFGIGVGPRRRRR</sequence>
<dbReference type="SUPFAM" id="SSF144232">
    <property type="entry name" value="HIT/MYND zinc finger-like"/>
    <property type="match status" value="1"/>
</dbReference>
<feature type="compositionally biased region" description="Acidic residues" evidence="11">
    <location>
        <begin position="242"/>
        <end position="256"/>
    </location>
</feature>
<dbReference type="GO" id="GO:0005737">
    <property type="term" value="C:cytoplasm"/>
    <property type="evidence" value="ECO:0007669"/>
    <property type="project" value="TreeGrafter"/>
</dbReference>
<evidence type="ECO:0000256" key="10">
    <source>
        <dbReference type="SAM" id="Coils"/>
    </source>
</evidence>
<feature type="compositionally biased region" description="Polar residues" evidence="11">
    <location>
        <begin position="104"/>
        <end position="116"/>
    </location>
</feature>
<dbReference type="InterPro" id="IPR014001">
    <property type="entry name" value="Helicase_ATP-bd"/>
</dbReference>
<dbReference type="GO" id="GO:0008270">
    <property type="term" value="F:zinc ion binding"/>
    <property type="evidence" value="ECO:0007669"/>
    <property type="project" value="UniProtKB-KW"/>
</dbReference>
<dbReference type="Pfam" id="PF01753">
    <property type="entry name" value="zf-MYND"/>
    <property type="match status" value="1"/>
</dbReference>
<feature type="compositionally biased region" description="Polar residues" evidence="11">
    <location>
        <begin position="915"/>
        <end position="924"/>
    </location>
</feature>
<keyword evidence="17" id="KW-1185">Reference proteome</keyword>
<dbReference type="InterPro" id="IPR002893">
    <property type="entry name" value="Znf_MYND"/>
</dbReference>
<dbReference type="Pfam" id="PF00176">
    <property type="entry name" value="SNF2-rel_dom"/>
    <property type="match status" value="1"/>
</dbReference>
<feature type="compositionally biased region" description="Polar residues" evidence="11">
    <location>
        <begin position="857"/>
        <end position="866"/>
    </location>
</feature>
<comment type="caution">
    <text evidence="16">The sequence shown here is derived from an EMBL/GenBank/DDBJ whole genome shotgun (WGS) entry which is preliminary data.</text>
</comment>
<protein>
    <submittedName>
        <fullName evidence="16">SNF2 family N-terminal domain-containing protein</fullName>
    </submittedName>
</protein>
<dbReference type="Pfam" id="PF00271">
    <property type="entry name" value="Helicase_C"/>
    <property type="match status" value="1"/>
</dbReference>
<evidence type="ECO:0000259" key="13">
    <source>
        <dbReference type="PROSITE" id="PS50865"/>
    </source>
</evidence>
<evidence type="ECO:0000256" key="4">
    <source>
        <dbReference type="ARBA" id="ARBA00022771"/>
    </source>
</evidence>
<dbReference type="InterPro" id="IPR001650">
    <property type="entry name" value="Helicase_C-like"/>
</dbReference>
<dbReference type="AlphaFoldDB" id="A0A9P8UNR9"/>
<dbReference type="SUPFAM" id="SSF52540">
    <property type="entry name" value="P-loop containing nucleoside triphosphate hydrolases"/>
    <property type="match status" value="2"/>
</dbReference>
<dbReference type="PANTHER" id="PTHR45626">
    <property type="entry name" value="TRANSCRIPTION TERMINATION FACTOR 2-RELATED"/>
    <property type="match status" value="1"/>
</dbReference>
<dbReference type="InterPro" id="IPR049730">
    <property type="entry name" value="SNF2/RAD54-like_C"/>
</dbReference>
<evidence type="ECO:0000259" key="12">
    <source>
        <dbReference type="PROSITE" id="PS50089"/>
    </source>
</evidence>
<dbReference type="GO" id="GO:0000724">
    <property type="term" value="P:double-strand break repair via homologous recombination"/>
    <property type="evidence" value="ECO:0007669"/>
    <property type="project" value="TreeGrafter"/>
</dbReference>
<dbReference type="GeneID" id="70124601"/>
<dbReference type="GO" id="GO:0005524">
    <property type="term" value="F:ATP binding"/>
    <property type="evidence" value="ECO:0007669"/>
    <property type="project" value="UniProtKB-KW"/>
</dbReference>
<feature type="region of interest" description="Disordered" evidence="11">
    <location>
        <begin position="203"/>
        <end position="266"/>
    </location>
</feature>
<feature type="coiled-coil region" evidence="10">
    <location>
        <begin position="1174"/>
        <end position="1201"/>
    </location>
</feature>
<evidence type="ECO:0000313" key="16">
    <source>
        <dbReference type="EMBL" id="KAH6655666.1"/>
    </source>
</evidence>
<dbReference type="GO" id="GO:0008094">
    <property type="term" value="F:ATP-dependent activity, acting on DNA"/>
    <property type="evidence" value="ECO:0007669"/>
    <property type="project" value="TreeGrafter"/>
</dbReference>
<dbReference type="Gene3D" id="3.30.40.10">
    <property type="entry name" value="Zinc/RING finger domain, C3HC4 (zinc finger)"/>
    <property type="match status" value="1"/>
</dbReference>
<keyword evidence="4 9" id="KW-0863">Zinc-finger</keyword>
<feature type="region of interest" description="Disordered" evidence="11">
    <location>
        <begin position="1"/>
        <end position="162"/>
    </location>
</feature>
<evidence type="ECO:0000259" key="15">
    <source>
        <dbReference type="PROSITE" id="PS51194"/>
    </source>
</evidence>
<feature type="compositionally biased region" description="Polar residues" evidence="11">
    <location>
        <begin position="47"/>
        <end position="66"/>
    </location>
</feature>
<dbReference type="PROSITE" id="PS51194">
    <property type="entry name" value="HELICASE_CTER"/>
    <property type="match status" value="1"/>
</dbReference>
<feature type="compositionally biased region" description="Basic residues" evidence="11">
    <location>
        <begin position="982"/>
        <end position="993"/>
    </location>
</feature>
<dbReference type="PROSITE" id="PS50089">
    <property type="entry name" value="ZF_RING_2"/>
    <property type="match status" value="1"/>
</dbReference>
<evidence type="ECO:0000313" key="17">
    <source>
        <dbReference type="Proteomes" id="UP000758603"/>
    </source>
</evidence>
<keyword evidence="7" id="KW-0862">Zinc</keyword>
<feature type="region of interest" description="Disordered" evidence="11">
    <location>
        <begin position="749"/>
        <end position="1008"/>
    </location>
</feature>
<dbReference type="GO" id="GO:0004386">
    <property type="term" value="F:helicase activity"/>
    <property type="evidence" value="ECO:0007669"/>
    <property type="project" value="UniProtKB-KW"/>
</dbReference>
<evidence type="ECO:0000256" key="7">
    <source>
        <dbReference type="ARBA" id="ARBA00022833"/>
    </source>
</evidence>
<dbReference type="CDD" id="cd18008">
    <property type="entry name" value="DEXDc_SHPRH-like"/>
    <property type="match status" value="1"/>
</dbReference>
<dbReference type="OrthoDB" id="423559at2759"/>
<name>A0A9P8UNR9_9PEZI</name>
<evidence type="ECO:0000256" key="6">
    <source>
        <dbReference type="ARBA" id="ARBA00022806"/>
    </source>
</evidence>
<dbReference type="PANTHER" id="PTHR45626:SF16">
    <property type="entry name" value="ATP-DEPENDENT HELICASE ULS1"/>
    <property type="match status" value="1"/>
</dbReference>
<evidence type="ECO:0000256" key="3">
    <source>
        <dbReference type="ARBA" id="ARBA00022741"/>
    </source>
</evidence>
<dbReference type="GO" id="GO:0005634">
    <property type="term" value="C:nucleus"/>
    <property type="evidence" value="ECO:0007669"/>
    <property type="project" value="TreeGrafter"/>
</dbReference>
<dbReference type="CDD" id="cd18793">
    <property type="entry name" value="SF2_C_SNF"/>
    <property type="match status" value="1"/>
</dbReference>
<dbReference type="PROSITE" id="PS51192">
    <property type="entry name" value="HELICASE_ATP_BIND_1"/>
    <property type="match status" value="1"/>
</dbReference>
<feature type="domain" description="RING-type" evidence="12">
    <location>
        <begin position="656"/>
        <end position="708"/>
    </location>
</feature>
<evidence type="ECO:0000259" key="14">
    <source>
        <dbReference type="PROSITE" id="PS51192"/>
    </source>
</evidence>
<dbReference type="InterPro" id="IPR027417">
    <property type="entry name" value="P-loop_NTPase"/>
</dbReference>
<dbReference type="Gene3D" id="3.40.50.300">
    <property type="entry name" value="P-loop containing nucleotide triphosphate hydrolases"/>
    <property type="match status" value="1"/>
</dbReference>
<dbReference type="Gene3D" id="6.10.140.2220">
    <property type="match status" value="1"/>
</dbReference>
<keyword evidence="8" id="KW-0067">ATP-binding</keyword>
<feature type="domain" description="Helicase ATP-binding" evidence="14">
    <location>
        <begin position="325"/>
        <end position="498"/>
    </location>
</feature>
<dbReference type="InterPro" id="IPR013083">
    <property type="entry name" value="Znf_RING/FYVE/PHD"/>
</dbReference>
<keyword evidence="5" id="KW-0378">Hydrolase</keyword>
<evidence type="ECO:0000256" key="5">
    <source>
        <dbReference type="ARBA" id="ARBA00022801"/>
    </source>
</evidence>
<dbReference type="SMART" id="SM00487">
    <property type="entry name" value="DEXDc"/>
    <property type="match status" value="1"/>
</dbReference>
<comment type="similarity">
    <text evidence="1">Belongs to the SNF2/RAD54 helicase family.</text>
</comment>
<dbReference type="Proteomes" id="UP000758603">
    <property type="component" value="Unassembled WGS sequence"/>
</dbReference>
<feature type="domain" description="MYND-type" evidence="13">
    <location>
        <begin position="163"/>
        <end position="200"/>
    </location>
</feature>
<dbReference type="Gene3D" id="3.40.50.10810">
    <property type="entry name" value="Tandem AAA-ATPase domain"/>
    <property type="match status" value="1"/>
</dbReference>
<feature type="compositionally biased region" description="Polar residues" evidence="11">
    <location>
        <begin position="211"/>
        <end position="238"/>
    </location>
</feature>